<sequence length="227" mass="25540">MVNMVRRGRQPSPQPSSSEDVTDDSLSEESKEEEQNEPFQLNLDNHDLAILYGEEEDAVLSRPAVINIESDESGLENPGGDEEEKPFEEIPEGASEGPEGGEYIVYNLDEERRLDWATVRGLKNNLVTNPLEVKPAPETPSLLYEHFVREIIVEPAKEAVCPYPLDPIRERELDYLSGSLEWLFPHPHKHLNTHSPPDDKTPADPASFSRNAQASQQRSASCWRKVG</sequence>
<feature type="compositionally biased region" description="Polar residues" evidence="1">
    <location>
        <begin position="208"/>
        <end position="220"/>
    </location>
</feature>
<evidence type="ECO:0000256" key="1">
    <source>
        <dbReference type="SAM" id="MobiDB-lite"/>
    </source>
</evidence>
<proteinExistence type="predicted"/>
<feature type="region of interest" description="Disordered" evidence="1">
    <location>
        <begin position="62"/>
        <end position="100"/>
    </location>
</feature>
<reference evidence="2" key="2">
    <citation type="submission" date="2023-06" db="EMBL/GenBank/DDBJ databases">
        <authorList>
            <person name="Ma L."/>
            <person name="Liu K.-W."/>
            <person name="Li Z."/>
            <person name="Hsiao Y.-Y."/>
            <person name="Qi Y."/>
            <person name="Fu T."/>
            <person name="Tang G."/>
            <person name="Zhang D."/>
            <person name="Sun W.-H."/>
            <person name="Liu D.-K."/>
            <person name="Li Y."/>
            <person name="Chen G.-Z."/>
            <person name="Liu X.-D."/>
            <person name="Liao X.-Y."/>
            <person name="Jiang Y.-T."/>
            <person name="Yu X."/>
            <person name="Hao Y."/>
            <person name="Huang J."/>
            <person name="Zhao X.-W."/>
            <person name="Ke S."/>
            <person name="Chen Y.-Y."/>
            <person name="Wu W.-L."/>
            <person name="Hsu J.-L."/>
            <person name="Lin Y.-F."/>
            <person name="Huang M.-D."/>
            <person name="Li C.-Y."/>
            <person name="Huang L."/>
            <person name="Wang Z.-W."/>
            <person name="Zhao X."/>
            <person name="Zhong W.-Y."/>
            <person name="Peng D.-H."/>
            <person name="Ahmad S."/>
            <person name="Lan S."/>
            <person name="Zhang J.-S."/>
            <person name="Tsai W.-C."/>
            <person name="Van De Peer Y."/>
            <person name="Liu Z.-J."/>
        </authorList>
    </citation>
    <scope>NUCLEOTIDE SEQUENCE</scope>
    <source>
        <strain evidence="2">CP</strain>
        <tissue evidence="2">Leaves</tissue>
    </source>
</reference>
<protein>
    <submittedName>
        <fullName evidence="2">Uncharacterized protein</fullName>
    </submittedName>
</protein>
<reference evidence="2" key="1">
    <citation type="journal article" date="2023" name="Nat. Commun.">
        <title>Diploid and tetraploid genomes of Acorus and the evolution of monocots.</title>
        <authorList>
            <person name="Ma L."/>
            <person name="Liu K.W."/>
            <person name="Li Z."/>
            <person name="Hsiao Y.Y."/>
            <person name="Qi Y."/>
            <person name="Fu T."/>
            <person name="Tang G.D."/>
            <person name="Zhang D."/>
            <person name="Sun W.H."/>
            <person name="Liu D.K."/>
            <person name="Li Y."/>
            <person name="Chen G.Z."/>
            <person name="Liu X.D."/>
            <person name="Liao X.Y."/>
            <person name="Jiang Y.T."/>
            <person name="Yu X."/>
            <person name="Hao Y."/>
            <person name="Huang J."/>
            <person name="Zhao X.W."/>
            <person name="Ke S."/>
            <person name="Chen Y.Y."/>
            <person name="Wu W.L."/>
            <person name="Hsu J.L."/>
            <person name="Lin Y.F."/>
            <person name="Huang M.D."/>
            <person name="Li C.Y."/>
            <person name="Huang L."/>
            <person name="Wang Z.W."/>
            <person name="Zhao X."/>
            <person name="Zhong W.Y."/>
            <person name="Peng D.H."/>
            <person name="Ahmad S."/>
            <person name="Lan S."/>
            <person name="Zhang J.S."/>
            <person name="Tsai W.C."/>
            <person name="Van de Peer Y."/>
            <person name="Liu Z.J."/>
        </authorList>
    </citation>
    <scope>NUCLEOTIDE SEQUENCE</scope>
    <source>
        <strain evidence="2">CP</strain>
    </source>
</reference>
<gene>
    <name evidence="2" type="ORF">QJS10_CPA03g01310</name>
</gene>
<feature type="region of interest" description="Disordered" evidence="1">
    <location>
        <begin position="191"/>
        <end position="227"/>
    </location>
</feature>
<dbReference type="AlphaFoldDB" id="A0AAV9F8A3"/>
<name>A0AAV9F8A3_ACOCL</name>
<feature type="compositionally biased region" description="Acidic residues" evidence="1">
    <location>
        <begin position="69"/>
        <end position="91"/>
    </location>
</feature>
<organism evidence="2 3">
    <name type="scientific">Acorus calamus</name>
    <name type="common">Sweet flag</name>
    <dbReference type="NCBI Taxonomy" id="4465"/>
    <lineage>
        <taxon>Eukaryota</taxon>
        <taxon>Viridiplantae</taxon>
        <taxon>Streptophyta</taxon>
        <taxon>Embryophyta</taxon>
        <taxon>Tracheophyta</taxon>
        <taxon>Spermatophyta</taxon>
        <taxon>Magnoliopsida</taxon>
        <taxon>Liliopsida</taxon>
        <taxon>Acoraceae</taxon>
        <taxon>Acorus</taxon>
    </lineage>
</organism>
<keyword evidence="3" id="KW-1185">Reference proteome</keyword>
<evidence type="ECO:0000313" key="2">
    <source>
        <dbReference type="EMBL" id="KAK1322106.1"/>
    </source>
</evidence>
<feature type="compositionally biased region" description="Acidic residues" evidence="1">
    <location>
        <begin position="20"/>
        <end position="36"/>
    </location>
</feature>
<dbReference type="Proteomes" id="UP001180020">
    <property type="component" value="Unassembled WGS sequence"/>
</dbReference>
<feature type="region of interest" description="Disordered" evidence="1">
    <location>
        <begin position="1"/>
        <end position="43"/>
    </location>
</feature>
<accession>A0AAV9F8A3</accession>
<comment type="caution">
    <text evidence="2">The sequence shown here is derived from an EMBL/GenBank/DDBJ whole genome shotgun (WGS) entry which is preliminary data.</text>
</comment>
<evidence type="ECO:0000313" key="3">
    <source>
        <dbReference type="Proteomes" id="UP001180020"/>
    </source>
</evidence>
<dbReference type="EMBL" id="JAUJYO010000003">
    <property type="protein sequence ID" value="KAK1322106.1"/>
    <property type="molecule type" value="Genomic_DNA"/>
</dbReference>